<dbReference type="FunFam" id="1.10.10.460:FF:000001">
    <property type="entry name" value="Ribonuclease"/>
    <property type="match status" value="1"/>
</dbReference>
<dbReference type="GeneID" id="2910879"/>
<evidence type="ECO:0000256" key="5">
    <source>
        <dbReference type="ARBA" id="ARBA00022723"/>
    </source>
</evidence>
<gene>
    <name evidence="13" type="ORF">B0I71DRAFT_4793</name>
    <name evidence="12" type="ORF">YALI1_D30593g</name>
</gene>
<dbReference type="PANTHER" id="PTHR10954">
    <property type="entry name" value="RIBONUCLEASE H2 SUBUNIT A"/>
    <property type="match status" value="1"/>
</dbReference>
<dbReference type="InterPro" id="IPR004649">
    <property type="entry name" value="RNase_H2_suA"/>
</dbReference>
<reference evidence="12 14" key="1">
    <citation type="journal article" date="2016" name="PLoS ONE">
        <title>Sequence Assembly of Yarrowia lipolytica Strain W29/CLIB89 Shows Transposable Element Diversity.</title>
        <authorList>
            <person name="Magnan C."/>
            <person name="Yu J."/>
            <person name="Chang I."/>
            <person name="Jahn E."/>
            <person name="Kanomata Y."/>
            <person name="Wu J."/>
            <person name="Zeller M."/>
            <person name="Oakes M."/>
            <person name="Baldi P."/>
            <person name="Sandmeyer S."/>
        </authorList>
    </citation>
    <scope>NUCLEOTIDE SEQUENCE [LARGE SCALE GENOMIC DNA]</scope>
    <source>
        <strain evidence="12">CLIB89</strain>
        <strain evidence="14">CLIB89(W29)</strain>
    </source>
</reference>
<dbReference type="EC" id="3.1.26.4" evidence="9"/>
<evidence type="ECO:0000313" key="13">
    <source>
        <dbReference type="EMBL" id="RDW24231.1"/>
    </source>
</evidence>
<dbReference type="VEuPathDB" id="FungiDB:YALI0_D23661g"/>
<evidence type="ECO:0000313" key="15">
    <source>
        <dbReference type="Proteomes" id="UP000256601"/>
    </source>
</evidence>
<dbReference type="SUPFAM" id="SSF53098">
    <property type="entry name" value="Ribonuclease H-like"/>
    <property type="match status" value="1"/>
</dbReference>
<feature type="region of interest" description="Disordered" evidence="10">
    <location>
        <begin position="1"/>
        <end position="32"/>
    </location>
</feature>
<evidence type="ECO:0000313" key="12">
    <source>
        <dbReference type="EMBL" id="AOW04535.1"/>
    </source>
</evidence>
<keyword evidence="6 8" id="KW-0255">Endonuclease</keyword>
<dbReference type="GO" id="GO:0032299">
    <property type="term" value="C:ribonuclease H2 complex"/>
    <property type="evidence" value="ECO:0007669"/>
    <property type="project" value="TreeGrafter"/>
</dbReference>
<keyword evidence="4 8" id="KW-0540">Nuclease</keyword>
<proteinExistence type="inferred from homology"/>
<dbReference type="Gene3D" id="1.10.10.460">
    <property type="entry name" value="Ribonuclease hii. Domain 2"/>
    <property type="match status" value="1"/>
</dbReference>
<dbReference type="VEuPathDB" id="FungiDB:YALI1_D30593g"/>
<dbReference type="InterPro" id="IPR001352">
    <property type="entry name" value="RNase_HII/HIII"/>
</dbReference>
<dbReference type="AlphaFoldDB" id="A0A1D8NFX5"/>
<evidence type="ECO:0000256" key="10">
    <source>
        <dbReference type="SAM" id="MobiDB-lite"/>
    </source>
</evidence>
<dbReference type="Gene3D" id="3.30.420.10">
    <property type="entry name" value="Ribonuclease H-like superfamily/Ribonuclease H"/>
    <property type="match status" value="1"/>
</dbReference>
<dbReference type="GO" id="GO:0003723">
    <property type="term" value="F:RNA binding"/>
    <property type="evidence" value="ECO:0007669"/>
    <property type="project" value="UniProtKB-UniRule"/>
</dbReference>
<keyword evidence="5 8" id="KW-0479">Metal-binding</keyword>
<dbReference type="CDD" id="cd07181">
    <property type="entry name" value="RNase_HII_eukaryota_like"/>
    <property type="match status" value="1"/>
</dbReference>
<dbReference type="KEGG" id="yli:2910879"/>
<evidence type="ECO:0000256" key="6">
    <source>
        <dbReference type="ARBA" id="ARBA00022759"/>
    </source>
</evidence>
<dbReference type="eggNOG" id="KOG2299">
    <property type="taxonomic scope" value="Eukaryota"/>
</dbReference>
<comment type="catalytic activity">
    <reaction evidence="1 8 9">
        <text>Endonucleolytic cleavage to 5'-phosphomonoester.</text>
        <dbReference type="EC" id="3.1.26.4"/>
    </reaction>
</comment>
<dbReference type="GO" id="GO:0046872">
    <property type="term" value="F:metal ion binding"/>
    <property type="evidence" value="ECO:0007669"/>
    <property type="project" value="UniProtKB-KW"/>
</dbReference>
<dbReference type="EMBL" id="KZ859043">
    <property type="protein sequence ID" value="RDW24231.1"/>
    <property type="molecule type" value="Genomic_DNA"/>
</dbReference>
<dbReference type="Pfam" id="PF01351">
    <property type="entry name" value="RNase_HII"/>
    <property type="match status" value="1"/>
</dbReference>
<evidence type="ECO:0000256" key="7">
    <source>
        <dbReference type="ARBA" id="ARBA00022801"/>
    </source>
</evidence>
<name>A0A1D8NFX5_YARLL</name>
<dbReference type="InterPro" id="IPR036397">
    <property type="entry name" value="RNaseH_sf"/>
</dbReference>
<evidence type="ECO:0000256" key="4">
    <source>
        <dbReference type="ARBA" id="ARBA00022722"/>
    </source>
</evidence>
<sequence length="315" mass="34811">MTVDTPFEEFMPPSVPQKKTHTTHTHYSNVPHGVSRDPHKPCILGVDEAGRGPVLGSMVYGLAYCTKEFADEELSKTGFADSKTLTAEKRSALMREICCDETLVEHLGWCTTSMTAQDISSAMLRPMSRGVYNLNDQAHDTTMALIQGVLDRGVLLTEAYIDTVGPPASYTAKLSKQFPHIKFTVTKKADSLFPIVSAASICAKVTRDMDLKSQDLSEGTWGSGYPSDPKTSVWLKSHVDQVFGWMPVVRFSWQTAKDLVEKEEKGGVECVWADDLKRDSKSVEAYFRAAAKDKTKSKLVVSSEWYGMSVGSDVF</sequence>
<evidence type="ECO:0000313" key="14">
    <source>
        <dbReference type="Proteomes" id="UP000182444"/>
    </source>
</evidence>
<evidence type="ECO:0000256" key="1">
    <source>
        <dbReference type="ARBA" id="ARBA00000077"/>
    </source>
</evidence>
<keyword evidence="7 8" id="KW-0378">Hydrolase</keyword>
<evidence type="ECO:0000256" key="2">
    <source>
        <dbReference type="ARBA" id="ARBA00001946"/>
    </source>
</evidence>
<evidence type="ECO:0000259" key="11">
    <source>
        <dbReference type="PROSITE" id="PS51975"/>
    </source>
</evidence>
<dbReference type="PANTHER" id="PTHR10954:SF7">
    <property type="entry name" value="RIBONUCLEASE H2 SUBUNIT A"/>
    <property type="match status" value="1"/>
</dbReference>
<dbReference type="InterPro" id="IPR024567">
    <property type="entry name" value="RNase_HII/HIII_dom"/>
</dbReference>
<comment type="function">
    <text evidence="9">Endonuclease that specifically degrades the RNA of RNA-DNA hybrids.</text>
</comment>
<dbReference type="PROSITE" id="PS51975">
    <property type="entry name" value="RNASE_H_2"/>
    <property type="match status" value="1"/>
</dbReference>
<dbReference type="Proteomes" id="UP000256601">
    <property type="component" value="Unassembled WGS sequence"/>
</dbReference>
<dbReference type="GO" id="GO:0004523">
    <property type="term" value="F:RNA-DNA hybrid ribonuclease activity"/>
    <property type="evidence" value="ECO:0007669"/>
    <property type="project" value="UniProtKB-UniRule"/>
</dbReference>
<feature type="domain" description="RNase H type-2" evidence="11">
    <location>
        <begin position="41"/>
        <end position="265"/>
    </location>
</feature>
<evidence type="ECO:0000256" key="9">
    <source>
        <dbReference type="RuleBase" id="RU003515"/>
    </source>
</evidence>
<dbReference type="GO" id="GO:0043137">
    <property type="term" value="P:DNA replication, removal of RNA primer"/>
    <property type="evidence" value="ECO:0007669"/>
    <property type="project" value="TreeGrafter"/>
</dbReference>
<feature type="binding site" evidence="8">
    <location>
        <position position="162"/>
    </location>
    <ligand>
        <name>a divalent metal cation</name>
        <dbReference type="ChEBI" id="CHEBI:60240"/>
    </ligand>
</feature>
<protein>
    <recommendedName>
        <fullName evidence="9">Ribonuclease</fullName>
        <ecNumber evidence="9">3.1.26.4</ecNumber>
    </recommendedName>
</protein>
<dbReference type="RefSeq" id="XP_503199.1">
    <property type="nucleotide sequence ID" value="XM_503199.1"/>
</dbReference>
<dbReference type="Proteomes" id="UP000182444">
    <property type="component" value="Chromosome 1D"/>
</dbReference>
<dbReference type="InterPro" id="IPR012337">
    <property type="entry name" value="RNaseH-like_sf"/>
</dbReference>
<comment type="cofactor">
    <cofactor evidence="8">
        <name>Mn(2+)</name>
        <dbReference type="ChEBI" id="CHEBI:29035"/>
    </cofactor>
    <cofactor evidence="8">
        <name>Mg(2+)</name>
        <dbReference type="ChEBI" id="CHEBI:18420"/>
    </cofactor>
    <text evidence="8">Manganese or magnesium. Binds 1 divalent metal ion per monomer in the absence of substrate. May bind a second metal ion after substrate binding.</text>
</comment>
<dbReference type="GO" id="GO:1990516">
    <property type="term" value="P:ribonucleotide excision repair"/>
    <property type="evidence" value="ECO:0007669"/>
    <property type="project" value="EnsemblFungi"/>
</dbReference>
<dbReference type="OrthoDB" id="7462577at2759"/>
<dbReference type="EMBL" id="CP017556">
    <property type="protein sequence ID" value="AOW04535.1"/>
    <property type="molecule type" value="Genomic_DNA"/>
</dbReference>
<feature type="binding site" evidence="8">
    <location>
        <position position="47"/>
    </location>
    <ligand>
        <name>a divalent metal cation</name>
        <dbReference type="ChEBI" id="CHEBI:60240"/>
    </ligand>
</feature>
<feature type="binding site" evidence="8">
    <location>
        <position position="48"/>
    </location>
    <ligand>
        <name>a divalent metal cation</name>
        <dbReference type="ChEBI" id="CHEBI:60240"/>
    </ligand>
</feature>
<comment type="cofactor">
    <cofactor evidence="2">
        <name>Mg(2+)</name>
        <dbReference type="ChEBI" id="CHEBI:18420"/>
    </cofactor>
</comment>
<evidence type="ECO:0000256" key="8">
    <source>
        <dbReference type="PROSITE-ProRule" id="PRU01319"/>
    </source>
</evidence>
<organism evidence="12 14">
    <name type="scientific">Yarrowia lipolytica</name>
    <name type="common">Candida lipolytica</name>
    <dbReference type="NCBI Taxonomy" id="4952"/>
    <lineage>
        <taxon>Eukaryota</taxon>
        <taxon>Fungi</taxon>
        <taxon>Dikarya</taxon>
        <taxon>Ascomycota</taxon>
        <taxon>Saccharomycotina</taxon>
        <taxon>Dipodascomycetes</taxon>
        <taxon>Dipodascales</taxon>
        <taxon>Dipodascales incertae sedis</taxon>
        <taxon>Yarrowia</taxon>
    </lineage>
</organism>
<dbReference type="NCBIfam" id="TIGR00729">
    <property type="entry name" value="ribonuclease HII"/>
    <property type="match status" value="1"/>
</dbReference>
<dbReference type="OMA" id="RYSWQTA"/>
<reference evidence="13 15" key="2">
    <citation type="submission" date="2018-07" db="EMBL/GenBank/DDBJ databases">
        <title>Draft Genome Assemblies for Five Robust Yarrowia lipolytica Strains Exhibiting High Lipid Production and Pentose Sugar Utilization and Sugar Alcohol Secretion from Undetoxified Lignocellulosic Biomass Hydrolysates.</title>
        <authorList>
            <consortium name="DOE Joint Genome Institute"/>
            <person name="Walker C."/>
            <person name="Ryu S."/>
            <person name="Na H."/>
            <person name="Zane M."/>
            <person name="LaButti K."/>
            <person name="Lipzen A."/>
            <person name="Haridas S."/>
            <person name="Barry K."/>
            <person name="Grigoriev I.V."/>
            <person name="Quarterman J."/>
            <person name="Slininger P."/>
            <person name="Dien B."/>
            <person name="Trinh C.T."/>
        </authorList>
    </citation>
    <scope>NUCLEOTIDE SEQUENCE [LARGE SCALE GENOMIC DNA]</scope>
    <source>
        <strain evidence="13 15">YB392</strain>
    </source>
</reference>
<dbReference type="InterPro" id="IPR023160">
    <property type="entry name" value="RNase_HII_hlx-loop-hlx_cap_dom"/>
</dbReference>
<accession>A0A1D8NFX5</accession>
<comment type="similarity">
    <text evidence="3">Belongs to the RNase HII family. Eukaryotic subfamily.</text>
</comment>
<evidence type="ECO:0000256" key="3">
    <source>
        <dbReference type="ARBA" id="ARBA00007058"/>
    </source>
</evidence>
<dbReference type="FunFam" id="3.30.420.10:FF:000016">
    <property type="entry name" value="Ribonuclease"/>
    <property type="match status" value="1"/>
</dbReference>